<keyword evidence="4" id="KW-1185">Reference proteome</keyword>
<dbReference type="Proteomes" id="UP001500507">
    <property type="component" value="Unassembled WGS sequence"/>
</dbReference>
<feature type="transmembrane region" description="Helical" evidence="1">
    <location>
        <begin position="433"/>
        <end position="450"/>
    </location>
</feature>
<dbReference type="PANTHER" id="PTHR12147:SF26">
    <property type="entry name" value="PEPTIDASE M28 DOMAIN-CONTAINING PROTEIN"/>
    <property type="match status" value="1"/>
</dbReference>
<evidence type="ECO:0000256" key="1">
    <source>
        <dbReference type="SAM" id="Phobius"/>
    </source>
</evidence>
<dbReference type="EMBL" id="BAAAFG010000002">
    <property type="protein sequence ID" value="GAA0871555.1"/>
    <property type="molecule type" value="Genomic_DNA"/>
</dbReference>
<dbReference type="InterPro" id="IPR007484">
    <property type="entry name" value="Peptidase_M28"/>
</dbReference>
<keyword evidence="1" id="KW-0472">Membrane</keyword>
<organism evidence="3 4">
    <name type="scientific">Gangjinia marincola</name>
    <dbReference type="NCBI Taxonomy" id="578463"/>
    <lineage>
        <taxon>Bacteria</taxon>
        <taxon>Pseudomonadati</taxon>
        <taxon>Bacteroidota</taxon>
        <taxon>Flavobacteriia</taxon>
        <taxon>Flavobacteriales</taxon>
        <taxon>Flavobacteriaceae</taxon>
        <taxon>Gangjinia</taxon>
    </lineage>
</organism>
<feature type="transmembrane region" description="Helical" evidence="1">
    <location>
        <begin position="329"/>
        <end position="349"/>
    </location>
</feature>
<feature type="transmembrane region" description="Helical" evidence="1">
    <location>
        <begin position="480"/>
        <end position="501"/>
    </location>
</feature>
<feature type="transmembrane region" description="Helical" evidence="1">
    <location>
        <begin position="536"/>
        <end position="554"/>
    </location>
</feature>
<keyword evidence="1" id="KW-1133">Transmembrane helix</keyword>
<dbReference type="RefSeq" id="WP_343763905.1">
    <property type="nucleotide sequence ID" value="NZ_BAAAFG010000002.1"/>
</dbReference>
<evidence type="ECO:0000313" key="3">
    <source>
        <dbReference type="EMBL" id="GAA0871555.1"/>
    </source>
</evidence>
<feature type="transmembrane region" description="Helical" evidence="1">
    <location>
        <begin position="361"/>
        <end position="383"/>
    </location>
</feature>
<keyword evidence="1" id="KW-0812">Transmembrane</keyword>
<dbReference type="InterPro" id="IPR045175">
    <property type="entry name" value="M28_fam"/>
</dbReference>
<accession>A0ABP3XQI5</accession>
<dbReference type="SUPFAM" id="SSF53187">
    <property type="entry name" value="Zn-dependent exopeptidases"/>
    <property type="match status" value="1"/>
</dbReference>
<feature type="transmembrane region" description="Helical" evidence="1">
    <location>
        <begin position="456"/>
        <end position="473"/>
    </location>
</feature>
<name>A0ABP3XQI5_9FLAO</name>
<evidence type="ECO:0000259" key="2">
    <source>
        <dbReference type="Pfam" id="PF04389"/>
    </source>
</evidence>
<proteinExistence type="predicted"/>
<protein>
    <recommendedName>
        <fullName evidence="2">Peptidase M28 domain-containing protein</fullName>
    </recommendedName>
</protein>
<dbReference type="PANTHER" id="PTHR12147">
    <property type="entry name" value="METALLOPEPTIDASE M28 FAMILY MEMBER"/>
    <property type="match status" value="1"/>
</dbReference>
<dbReference type="Gene3D" id="3.40.630.10">
    <property type="entry name" value="Zn peptidases"/>
    <property type="match status" value="1"/>
</dbReference>
<comment type="caution">
    <text evidence="3">The sequence shown here is derived from an EMBL/GenBank/DDBJ whole genome shotgun (WGS) entry which is preliminary data.</text>
</comment>
<gene>
    <name evidence="3" type="ORF">GCM10009117_07010</name>
</gene>
<reference evidence="4" key="1">
    <citation type="journal article" date="2019" name="Int. J. Syst. Evol. Microbiol.">
        <title>The Global Catalogue of Microorganisms (GCM) 10K type strain sequencing project: providing services to taxonomists for standard genome sequencing and annotation.</title>
        <authorList>
            <consortium name="The Broad Institute Genomics Platform"/>
            <consortium name="The Broad Institute Genome Sequencing Center for Infectious Disease"/>
            <person name="Wu L."/>
            <person name="Ma J."/>
        </authorList>
    </citation>
    <scope>NUCLEOTIDE SEQUENCE [LARGE SCALE GENOMIC DNA]</scope>
    <source>
        <strain evidence="4">JCM 16082</strain>
    </source>
</reference>
<evidence type="ECO:0000313" key="4">
    <source>
        <dbReference type="Proteomes" id="UP001500507"/>
    </source>
</evidence>
<sequence>MKRQYTLFAFFLILVAIWYSFYSLTPHPQPDDENIDDSTFSVSRAFEHVKKIAEKPHPTGSANHTQVRNYIVQELQSYGLEVQTQEGYSLNASGGFTYPRNILARIKGTGNGDAIAVMSHYDSRNFFVPGAGDAGSGVATVIEGIRAYLAKEESPKNDIVIIITDAEEFGLNGADLFVKNHPWIKDIKLIFNFEARGSGGPSNTILETNQGNTQLISEFAKANPSHPLASSLFYSIYKMLPNDTDSTVFREIADVDSFFFAFIDDHFDYHTALDTPERLDMTSLGHQGSYIMPMLTYFSQADLSSLKAETDDVYTNLPLFGVVHYPFTWIWPMIIIGLLLLLFLVGYGVSKKSISLKRVAVGFLPFLISLILCGLIGNFTWPLLKVMYPEYNEIVQGFTYNGAYYIFFLTLLCTSICFFSYRYFYKERDTPNFVVAPLIFWWLINVIVALQLRGAAFFIIPFYVVLIALFVLIQQKKPNALLLALLCLPAIFIIAPLVYFFPVGLGLKILVASGVLSVFLFGLLLPVVGLLKMKRLWGVVSLLTALAVFFMAHLESGFSEENPKPNSLMYELDSATNKAYWKTYDATLDEWTRGYFEDTSTNNAQQLDLNNKYGTAVTYASAAPVKRLETPSIQVTKNDTLAVETDYYHVKFISNRDANRLYFFADKQVSFEDFIVNGLSAPSIEDKGITFHVFEKRWSDRLLSVRIATKDTLHMRFKLKRDQELPLITYSEHKYDLLTNDQFSIPKRAKYMTPKSVRGNNNTIVTGTIDLNKLYRKPKQDSLTVAPGNSL</sequence>
<feature type="domain" description="Peptidase M28" evidence="2">
    <location>
        <begin position="101"/>
        <end position="291"/>
    </location>
</feature>
<feature type="transmembrane region" description="Helical" evidence="1">
    <location>
        <begin position="403"/>
        <end position="421"/>
    </location>
</feature>
<feature type="transmembrane region" description="Helical" evidence="1">
    <location>
        <begin position="507"/>
        <end position="529"/>
    </location>
</feature>
<dbReference type="Pfam" id="PF04389">
    <property type="entry name" value="Peptidase_M28"/>
    <property type="match status" value="1"/>
</dbReference>